<dbReference type="Proteomes" id="UP000008723">
    <property type="component" value="Chromosome"/>
</dbReference>
<name>E4ZEX9_NEIL0</name>
<proteinExistence type="predicted"/>
<evidence type="ECO:0000313" key="1">
    <source>
        <dbReference type="EMBL" id="CBN87915.1"/>
    </source>
</evidence>
<reference evidence="1 2" key="1">
    <citation type="journal article" date="2010" name="BMC Genomics">
        <title>Independent evolution of the core and accessory gene sets in the genus Neisseria: insights gained from the genome of Neisseria lactamica isolate 020-06.</title>
        <authorList>
            <person name="Bennett J.S."/>
            <person name="Bentley S.D."/>
            <person name="Vernikos G.S."/>
            <person name="Quail M.A."/>
            <person name="Cherevach I."/>
            <person name="White B."/>
            <person name="Parkhill J."/>
            <person name="Maiden M.C."/>
        </authorList>
    </citation>
    <scope>NUCLEOTIDE SEQUENCE [LARGE SCALE GENOMIC DNA]</scope>
    <source>
        <strain evidence="1 2">020-06</strain>
    </source>
</reference>
<dbReference type="EMBL" id="FN995097">
    <property type="protein sequence ID" value="CBN87915.1"/>
    <property type="molecule type" value="Genomic_DNA"/>
</dbReference>
<dbReference type="KEGG" id="nla:NLA_17100"/>
<sequence length="50" mass="5203">MNLADTLCQCAQMAGLGKTKCRLKQNAVSDGIFLLPPKGKTAPAIDAEAV</sequence>
<evidence type="ECO:0000313" key="2">
    <source>
        <dbReference type="Proteomes" id="UP000008723"/>
    </source>
</evidence>
<accession>E4ZEX9</accession>
<gene>
    <name evidence="1" type="ordered locus">NLA_17100</name>
</gene>
<protein>
    <submittedName>
        <fullName evidence="1">Uncharacterized protein</fullName>
    </submittedName>
</protein>
<dbReference type="AlphaFoldDB" id="E4ZEX9"/>
<dbReference type="HOGENOM" id="CLU_3120222_0_0_4"/>
<organism evidence="1 2">
    <name type="scientific">Neisseria lactamica (strain 020-06)</name>
    <dbReference type="NCBI Taxonomy" id="489653"/>
    <lineage>
        <taxon>Bacteria</taxon>
        <taxon>Pseudomonadati</taxon>
        <taxon>Pseudomonadota</taxon>
        <taxon>Betaproteobacteria</taxon>
        <taxon>Neisseriales</taxon>
        <taxon>Neisseriaceae</taxon>
        <taxon>Neisseria</taxon>
    </lineage>
</organism>